<proteinExistence type="inferred from homology"/>
<dbReference type="FunFam" id="2.40.160.10:FF:000009">
    <property type="entry name" value="Mitochondrial import receptor subunit TOM40"/>
    <property type="match status" value="1"/>
</dbReference>
<dbReference type="PANTHER" id="PTHR10802">
    <property type="entry name" value="MITOCHONDRIAL IMPORT RECEPTOR SUBUNIT TOM40"/>
    <property type="match status" value="1"/>
</dbReference>
<evidence type="ECO:0000256" key="5">
    <source>
        <dbReference type="ARBA" id="ARBA00022692"/>
    </source>
</evidence>
<name>A0A2S4VWQ8_9BASI</name>
<comment type="similarity">
    <text evidence="2">Belongs to the Tom40 family.</text>
</comment>
<evidence type="ECO:0000313" key="16">
    <source>
        <dbReference type="Proteomes" id="UP000239156"/>
    </source>
</evidence>
<dbReference type="GO" id="GO:0005741">
    <property type="term" value="C:mitochondrial outer membrane"/>
    <property type="evidence" value="ECO:0007669"/>
    <property type="project" value="UniProtKB-SubCell"/>
</dbReference>
<evidence type="ECO:0000256" key="12">
    <source>
        <dbReference type="ARBA" id="ARBA00053390"/>
    </source>
</evidence>
<evidence type="ECO:0000256" key="10">
    <source>
        <dbReference type="ARBA" id="ARBA00023128"/>
    </source>
</evidence>
<sequence>MEQQKTKNKNKNSNRMSGEPSASSSHLDLSTAQVIKTPITTATASLLSSSEFEKTSKNNSSTFLGPVHEFTSRISKWRDALDLPDPGTYEQVGREAKSVHLTNYIFDGARAELAKALSLSPAFNVTHSFNMGAQGGAMGGINPGTYSFGGMYATNKIFAQGTIDNDATLMGRFNYRWGPKDISKLQVQWPSNPTSPSVTQVEHERHGKDYALSMKAYNPTISNQSGIFITQYLQSLHPRFSLGIESVWQVMPPMEDASMSYLMKWQSAKREWISTLSLQATGPLQASYWQRLSDQVEAAVDLQFLPHPSPRERKAISTVGLKYDFRQATVRAQADSTGKVSMLLEQRIAPMFTFSVAGELDHAKSQSKFGVGIQLESSPLDETSLQGLTPPSPPIYGFSRTDHKLSKKHKSLFQDVSVFASQLPIEPAQLIPGQKDTEVLINQ</sequence>
<keyword evidence="7" id="KW-0653">Protein transport</keyword>
<dbReference type="CDD" id="cd07305">
    <property type="entry name" value="Porin3_Tom40"/>
    <property type="match status" value="1"/>
</dbReference>
<feature type="region of interest" description="Disordered" evidence="14">
    <location>
        <begin position="1"/>
        <end position="28"/>
    </location>
</feature>
<reference evidence="15" key="1">
    <citation type="submission" date="2017-12" db="EMBL/GenBank/DDBJ databases">
        <title>Gene loss provides genomic basis for host adaptation in cereal stripe rust fungi.</title>
        <authorList>
            <person name="Xia C."/>
        </authorList>
    </citation>
    <scope>NUCLEOTIDE SEQUENCE [LARGE SCALE GENOMIC DNA]</scope>
    <source>
        <strain evidence="15">93-210</strain>
    </source>
</reference>
<dbReference type="VEuPathDB" id="FungiDB:PSTT_03374"/>
<dbReference type="InterPro" id="IPR023614">
    <property type="entry name" value="Porin_dom_sf"/>
</dbReference>
<evidence type="ECO:0000256" key="13">
    <source>
        <dbReference type="ARBA" id="ARBA00078731"/>
    </source>
</evidence>
<comment type="caution">
    <text evidence="15">The sequence shown here is derived from an EMBL/GenBank/DDBJ whole genome shotgun (WGS) entry which is preliminary data.</text>
</comment>
<keyword evidence="10" id="KW-0496">Mitochondrion</keyword>
<protein>
    <recommendedName>
        <fullName evidence="13">Translocase of outer membrane 40 kDa subunit</fullName>
    </recommendedName>
</protein>
<keyword evidence="4" id="KW-1134">Transmembrane beta strand</keyword>
<evidence type="ECO:0000313" key="15">
    <source>
        <dbReference type="EMBL" id="POW13938.1"/>
    </source>
</evidence>
<keyword evidence="9" id="KW-0626">Porin</keyword>
<gene>
    <name evidence="15" type="ORF">PSTT_03374</name>
</gene>
<dbReference type="Pfam" id="PF01459">
    <property type="entry name" value="Porin_3"/>
    <property type="match status" value="1"/>
</dbReference>
<evidence type="ECO:0000256" key="7">
    <source>
        <dbReference type="ARBA" id="ARBA00022927"/>
    </source>
</evidence>
<evidence type="ECO:0000256" key="11">
    <source>
        <dbReference type="ARBA" id="ARBA00023136"/>
    </source>
</evidence>
<evidence type="ECO:0000256" key="14">
    <source>
        <dbReference type="SAM" id="MobiDB-lite"/>
    </source>
</evidence>
<keyword evidence="11" id="KW-0472">Membrane</keyword>
<dbReference type="GO" id="GO:0008320">
    <property type="term" value="F:protein transmembrane transporter activity"/>
    <property type="evidence" value="ECO:0007669"/>
    <property type="project" value="InterPro"/>
</dbReference>
<keyword evidence="3" id="KW-0813">Transport</keyword>
<feature type="compositionally biased region" description="Basic residues" evidence="14">
    <location>
        <begin position="1"/>
        <end position="12"/>
    </location>
</feature>
<comment type="function">
    <text evidence="12">Channel-forming protein essential for import of protein precursors into mitochondria.</text>
</comment>
<feature type="non-terminal residue" evidence="15">
    <location>
        <position position="443"/>
    </location>
</feature>
<evidence type="ECO:0000256" key="4">
    <source>
        <dbReference type="ARBA" id="ARBA00022452"/>
    </source>
</evidence>
<keyword evidence="5" id="KW-0812">Transmembrane</keyword>
<dbReference type="InterPro" id="IPR027246">
    <property type="entry name" value="Porin_Euk/Tom40"/>
</dbReference>
<dbReference type="GO" id="GO:0046930">
    <property type="term" value="C:pore complex"/>
    <property type="evidence" value="ECO:0007669"/>
    <property type="project" value="UniProtKB-KW"/>
</dbReference>
<comment type="subcellular location">
    <subcellularLocation>
        <location evidence="1">Mitochondrion outer membrane</location>
        <topology evidence="1">Multi-pass membrane protein</topology>
    </subcellularLocation>
</comment>
<evidence type="ECO:0000256" key="6">
    <source>
        <dbReference type="ARBA" id="ARBA00022787"/>
    </source>
</evidence>
<dbReference type="AlphaFoldDB" id="A0A2S4VWQ8"/>
<dbReference type="VEuPathDB" id="FungiDB:PSHT_02551"/>
<evidence type="ECO:0000256" key="2">
    <source>
        <dbReference type="ARBA" id="ARBA00010510"/>
    </source>
</evidence>
<dbReference type="Gene3D" id="2.40.160.10">
    <property type="entry name" value="Porin"/>
    <property type="match status" value="1"/>
</dbReference>
<keyword evidence="16" id="KW-1185">Reference proteome</keyword>
<dbReference type="InterPro" id="IPR037930">
    <property type="entry name" value="Tom40"/>
</dbReference>
<dbReference type="GO" id="GO:0030150">
    <property type="term" value="P:protein import into mitochondrial matrix"/>
    <property type="evidence" value="ECO:0007669"/>
    <property type="project" value="InterPro"/>
</dbReference>
<evidence type="ECO:0000256" key="8">
    <source>
        <dbReference type="ARBA" id="ARBA00023065"/>
    </source>
</evidence>
<evidence type="ECO:0000256" key="3">
    <source>
        <dbReference type="ARBA" id="ARBA00022448"/>
    </source>
</evidence>
<keyword evidence="8" id="KW-0406">Ion transport</keyword>
<dbReference type="GO" id="GO:0015288">
    <property type="term" value="F:porin activity"/>
    <property type="evidence" value="ECO:0007669"/>
    <property type="project" value="UniProtKB-KW"/>
</dbReference>
<keyword evidence="6" id="KW-1000">Mitochondrion outer membrane</keyword>
<accession>A0A2S4VWQ8</accession>
<dbReference type="EMBL" id="PKSL01000021">
    <property type="protein sequence ID" value="POW13938.1"/>
    <property type="molecule type" value="Genomic_DNA"/>
</dbReference>
<dbReference type="Proteomes" id="UP000239156">
    <property type="component" value="Unassembled WGS sequence"/>
</dbReference>
<dbReference type="GO" id="GO:0006811">
    <property type="term" value="P:monoatomic ion transport"/>
    <property type="evidence" value="ECO:0007669"/>
    <property type="project" value="UniProtKB-KW"/>
</dbReference>
<evidence type="ECO:0000256" key="1">
    <source>
        <dbReference type="ARBA" id="ARBA00004374"/>
    </source>
</evidence>
<organism evidence="15 16">
    <name type="scientific">Puccinia striiformis</name>
    <dbReference type="NCBI Taxonomy" id="27350"/>
    <lineage>
        <taxon>Eukaryota</taxon>
        <taxon>Fungi</taxon>
        <taxon>Dikarya</taxon>
        <taxon>Basidiomycota</taxon>
        <taxon>Pucciniomycotina</taxon>
        <taxon>Pucciniomycetes</taxon>
        <taxon>Pucciniales</taxon>
        <taxon>Pucciniaceae</taxon>
        <taxon>Puccinia</taxon>
    </lineage>
</organism>
<evidence type="ECO:0000256" key="9">
    <source>
        <dbReference type="ARBA" id="ARBA00023114"/>
    </source>
</evidence>